<reference evidence="2 3" key="1">
    <citation type="journal article" date="2021" name="Sci. Rep.">
        <title>The genome of the diatom Chaetoceros tenuissimus carries an ancient integrated fragment of an extant virus.</title>
        <authorList>
            <person name="Hongo Y."/>
            <person name="Kimura K."/>
            <person name="Takaki Y."/>
            <person name="Yoshida Y."/>
            <person name="Baba S."/>
            <person name="Kobayashi G."/>
            <person name="Nagasaki K."/>
            <person name="Hano T."/>
            <person name="Tomaru Y."/>
        </authorList>
    </citation>
    <scope>NUCLEOTIDE SEQUENCE [LARGE SCALE GENOMIC DNA]</scope>
    <source>
        <strain evidence="2 3">NIES-3715</strain>
    </source>
</reference>
<accession>A0AAD3H3E8</accession>
<dbReference type="Proteomes" id="UP001054902">
    <property type="component" value="Unassembled WGS sequence"/>
</dbReference>
<feature type="region of interest" description="Disordered" evidence="1">
    <location>
        <begin position="125"/>
        <end position="153"/>
    </location>
</feature>
<dbReference type="EMBL" id="BLLK01000027">
    <property type="protein sequence ID" value="GFH48484.1"/>
    <property type="molecule type" value="Genomic_DNA"/>
</dbReference>
<dbReference type="AlphaFoldDB" id="A0AAD3H3E8"/>
<feature type="compositionally biased region" description="Polar residues" evidence="1">
    <location>
        <begin position="274"/>
        <end position="283"/>
    </location>
</feature>
<evidence type="ECO:0000313" key="3">
    <source>
        <dbReference type="Proteomes" id="UP001054902"/>
    </source>
</evidence>
<evidence type="ECO:0000313" key="2">
    <source>
        <dbReference type="EMBL" id="GFH48484.1"/>
    </source>
</evidence>
<comment type="caution">
    <text evidence="2">The sequence shown here is derived from an EMBL/GenBank/DDBJ whole genome shotgun (WGS) entry which is preliminary data.</text>
</comment>
<proteinExistence type="predicted"/>
<evidence type="ECO:0000256" key="1">
    <source>
        <dbReference type="SAM" id="MobiDB-lite"/>
    </source>
</evidence>
<name>A0AAD3H3E8_9STRA</name>
<organism evidence="2 3">
    <name type="scientific">Chaetoceros tenuissimus</name>
    <dbReference type="NCBI Taxonomy" id="426638"/>
    <lineage>
        <taxon>Eukaryota</taxon>
        <taxon>Sar</taxon>
        <taxon>Stramenopiles</taxon>
        <taxon>Ochrophyta</taxon>
        <taxon>Bacillariophyta</taxon>
        <taxon>Coscinodiscophyceae</taxon>
        <taxon>Chaetocerotophycidae</taxon>
        <taxon>Chaetocerotales</taxon>
        <taxon>Chaetocerotaceae</taxon>
        <taxon>Chaetoceros</taxon>
    </lineage>
</organism>
<feature type="region of interest" description="Disordered" evidence="1">
    <location>
        <begin position="266"/>
        <end position="318"/>
    </location>
</feature>
<feature type="compositionally biased region" description="Basic residues" evidence="1">
    <location>
        <begin position="301"/>
        <end position="311"/>
    </location>
</feature>
<gene>
    <name evidence="2" type="ORF">CTEN210_04960</name>
</gene>
<keyword evidence="3" id="KW-1185">Reference proteome</keyword>
<sequence>MDSTLEGFFSQEFSTNLDDELSINLDSDLDSLENFKCDLMSSEQSETKNMEKTQATENDVSCSTLDALLATADGAFSEHHKTQQIEPRNCFQTTEEKQEAFFKNYEDALIEPIDILGTNYDVEESYEKGPTHSGSNSFQGSGVEDSNSSSIHSSVLNSRRSSLSFNNDSEDLVSNLPGSKYMGHTVSYGEQIGNPPLSTNPTFEGIHDFPSIAKPEACAYSHDFSGFTEQTGSEIGSDAFATEEHHNYLQKVHNLDNDHFKFTHSQTSEDNHSVRSATFSTKSLPVGPLSTRGRNAMYRKNGSRKPKKKTVKAAASESDVVSTRASHRFYNIPEDNDDGEFHIPNGYDEASEFNNLDTNPHRDFDTFSERMTKSDFNYGSNFNSYETRSLGRSHLSNSHVGAKPHFFASNYQSRTRTFGEMSQGSVSEHNQHVSTSLHNFYSFPVDKETESYNYTFDDNFSRPVMPDHPYANDGFDQSQYPDEASSFHSKKIRTFNSEDDGIGLESEEKKYEEDSVELDDLASIDGFKYEEGVTNDSWSKTAESIMPENFNNALGTKFSRAVCRQFMKVDFKEKDRQGKRKDLTIGFPGFACYYCNGSNKNGGRFFPSTLKTMSDSKKTLLSLYNHILKCRKCPEKLKKSLKDLRPSHDEERKLQNYGSQKTFFSLIWANLHNIEDE</sequence>
<protein>
    <submittedName>
        <fullName evidence="2">Uncharacterized protein</fullName>
    </submittedName>
</protein>